<dbReference type="AlphaFoldDB" id="A0A7K3WW91"/>
<organism evidence="1 2">
    <name type="scientific">Cryomorpha ignava</name>
    <dbReference type="NCBI Taxonomy" id="101383"/>
    <lineage>
        <taxon>Bacteria</taxon>
        <taxon>Pseudomonadati</taxon>
        <taxon>Bacteroidota</taxon>
        <taxon>Flavobacteriia</taxon>
        <taxon>Flavobacteriales</taxon>
        <taxon>Cryomorphaceae</taxon>
        <taxon>Cryomorpha</taxon>
    </lineage>
</organism>
<evidence type="ECO:0000313" key="1">
    <source>
        <dbReference type="EMBL" id="NEN25937.1"/>
    </source>
</evidence>
<proteinExistence type="predicted"/>
<feature type="non-terminal residue" evidence="1">
    <location>
        <position position="1"/>
    </location>
</feature>
<name>A0A7K3WW91_9FLAO</name>
<dbReference type="InterPro" id="IPR003737">
    <property type="entry name" value="GlcNAc_PI_deacetylase-related"/>
</dbReference>
<dbReference type="EMBL" id="JAAGVY010000147">
    <property type="protein sequence ID" value="NEN25937.1"/>
    <property type="molecule type" value="Genomic_DNA"/>
</dbReference>
<dbReference type="InterPro" id="IPR024078">
    <property type="entry name" value="LmbE-like_dom_sf"/>
</dbReference>
<accession>A0A7K3WW91</accession>
<comment type="caution">
    <text evidence="1">The sequence shown here is derived from an EMBL/GenBank/DDBJ whole genome shotgun (WGS) entry which is preliminary data.</text>
</comment>
<evidence type="ECO:0000313" key="2">
    <source>
        <dbReference type="Proteomes" id="UP000486602"/>
    </source>
</evidence>
<gene>
    <name evidence="1" type="ORF">G3O08_20815</name>
</gene>
<dbReference type="Pfam" id="PF02585">
    <property type="entry name" value="PIG-L"/>
    <property type="match status" value="1"/>
</dbReference>
<sequence>KEKGATIHLLTLGHNPETEINETRIEELKCAATKIGVEKLEIAGLAINKWDDIMQDNITFWYEHQDSIKTIIKNKIIAYKPHILITYDTEIGGYGHPEHRISAQLTKDIFIENKQDSTFTTERIYQFTLPDKLETFMLSNIPAYEYSMKLTGSNGLPKPDVAIDIVKYWKIKNEVALCHKSQFRTLHKFHMVANQNELKAHSKAFNKEYYTIIE</sequence>
<dbReference type="RefSeq" id="WP_204336985.1">
    <property type="nucleotide sequence ID" value="NZ_JAAGVY010000147.1"/>
</dbReference>
<protein>
    <recommendedName>
        <fullName evidence="3">PIG-L family deacetylase</fullName>
    </recommendedName>
</protein>
<dbReference type="Proteomes" id="UP000486602">
    <property type="component" value="Unassembled WGS sequence"/>
</dbReference>
<reference evidence="1 2" key="1">
    <citation type="submission" date="2020-02" db="EMBL/GenBank/DDBJ databases">
        <title>Out from the shadows clarifying the taxonomy of the family Cryomorphaceae and related taxa by utilizing the GTDB taxonomic framework.</title>
        <authorList>
            <person name="Bowman J.P."/>
        </authorList>
    </citation>
    <scope>NUCLEOTIDE SEQUENCE [LARGE SCALE GENOMIC DNA]</scope>
    <source>
        <strain evidence="1 2">QSSC 1-22</strain>
    </source>
</reference>
<keyword evidence="2" id="KW-1185">Reference proteome</keyword>
<dbReference type="SUPFAM" id="SSF102588">
    <property type="entry name" value="LmbE-like"/>
    <property type="match status" value="1"/>
</dbReference>
<evidence type="ECO:0008006" key="3">
    <source>
        <dbReference type="Google" id="ProtNLM"/>
    </source>
</evidence>
<dbReference type="Gene3D" id="3.40.50.10320">
    <property type="entry name" value="LmbE-like"/>
    <property type="match status" value="1"/>
</dbReference>